<keyword evidence="6 9" id="KW-1133">Transmembrane helix</keyword>
<feature type="transmembrane region" description="Helical" evidence="9">
    <location>
        <begin position="158"/>
        <end position="176"/>
    </location>
</feature>
<dbReference type="GO" id="GO:0015297">
    <property type="term" value="F:antiporter activity"/>
    <property type="evidence" value="ECO:0007669"/>
    <property type="project" value="UniProtKB-KW"/>
</dbReference>
<dbReference type="InterPro" id="IPR018461">
    <property type="entry name" value="Na/H_Antiport_NhaC-like_C"/>
</dbReference>
<keyword evidence="3" id="KW-0050">Antiport</keyword>
<name>A0A4V6HRY6_9FIRM</name>
<feature type="transmembrane region" description="Helical" evidence="9">
    <location>
        <begin position="244"/>
        <end position="273"/>
    </location>
</feature>
<dbReference type="EMBL" id="QGQD01000045">
    <property type="protein sequence ID" value="TLD00898.1"/>
    <property type="molecule type" value="Genomic_DNA"/>
</dbReference>
<dbReference type="STRING" id="180332.GCA_000797495_03994"/>
<keyword evidence="12" id="KW-1185">Reference proteome</keyword>
<dbReference type="RefSeq" id="WP_081820213.1">
    <property type="nucleotide sequence ID" value="NZ_CABMJZ010000118.1"/>
</dbReference>
<feature type="transmembrane region" description="Helical" evidence="9">
    <location>
        <begin position="412"/>
        <end position="432"/>
    </location>
</feature>
<evidence type="ECO:0000256" key="9">
    <source>
        <dbReference type="SAM" id="Phobius"/>
    </source>
</evidence>
<comment type="subcellular location">
    <subcellularLocation>
        <location evidence="1">Cell membrane</location>
        <topology evidence="1">Multi-pass membrane protein</topology>
    </subcellularLocation>
</comment>
<evidence type="ECO:0000256" key="8">
    <source>
        <dbReference type="ARBA" id="ARBA00038435"/>
    </source>
</evidence>
<evidence type="ECO:0000256" key="6">
    <source>
        <dbReference type="ARBA" id="ARBA00022989"/>
    </source>
</evidence>
<feature type="domain" description="Na+/H+ antiporter NhaC-like C-terminal" evidence="10">
    <location>
        <begin position="26"/>
        <end position="221"/>
    </location>
</feature>
<comment type="caution">
    <text evidence="11">The sequence shown here is derived from an EMBL/GenBank/DDBJ whole genome shotgun (WGS) entry which is preliminary data.</text>
</comment>
<feature type="transmembrane region" description="Helical" evidence="9">
    <location>
        <begin position="205"/>
        <end position="223"/>
    </location>
</feature>
<evidence type="ECO:0000313" key="11">
    <source>
        <dbReference type="EMBL" id="TLD00898.1"/>
    </source>
</evidence>
<evidence type="ECO:0000256" key="1">
    <source>
        <dbReference type="ARBA" id="ARBA00004651"/>
    </source>
</evidence>
<feature type="transmembrane region" description="Helical" evidence="9">
    <location>
        <begin position="20"/>
        <end position="36"/>
    </location>
</feature>
<dbReference type="InterPro" id="IPR052180">
    <property type="entry name" value="NhaC_Na-H+_Antiporter"/>
</dbReference>
<dbReference type="Pfam" id="PF03553">
    <property type="entry name" value="Na_H_antiporter"/>
    <property type="match status" value="2"/>
</dbReference>
<keyword evidence="2" id="KW-0813">Transport</keyword>
<dbReference type="Proteomes" id="UP000306509">
    <property type="component" value="Unassembled WGS sequence"/>
</dbReference>
<sequence length="438" mass="45788">MMVKENKKENQSENKRGNPGALLPIGVFLVIFIGMGCVTGDFYSMPAIVGFLIALLVAFAQNRKLPYAQKISVITKGIGEENIVTMCLIFLVAGGFSGAVKAAGGVESTVNLGLSILPSNIAVVGLFLIGCFISISMGTSMGTIAAMAPIGVGISDKTGIALPICIGAVVCGAMFGDNLSMISDTTIAAVRTQGCEMKDKFKENFFIVLPAAIITMVLFLVISGTGGKQDFGNLEYDILKVAPYLIVLIGALIGLNVFVVLISGIVLSLAVGVGTGTIPIGDIFKVVGEGVTGMYDITVISLIVACIVALVKAYGGIDYILYVIKRSIRGEKGGEFGIAFLAAAVDACTANNTVAIVMAGPIAKEISEEYNISPRRSASLLDIFASVGQGLIPYGAQLLSAASLSALTPFQIMPYLFYPILMGISAIIFIIFRKGTNR</sequence>
<accession>A0A4V6HRY6</accession>
<dbReference type="GO" id="GO:0005886">
    <property type="term" value="C:plasma membrane"/>
    <property type="evidence" value="ECO:0007669"/>
    <property type="project" value="UniProtKB-SubCell"/>
</dbReference>
<evidence type="ECO:0000256" key="7">
    <source>
        <dbReference type="ARBA" id="ARBA00023136"/>
    </source>
</evidence>
<gene>
    <name evidence="11" type="primary">mleN_2</name>
    <name evidence="11" type="ORF">DSM106044_02094</name>
</gene>
<feature type="transmembrane region" description="Helical" evidence="9">
    <location>
        <begin position="293"/>
        <end position="315"/>
    </location>
</feature>
<feature type="domain" description="Na+/H+ antiporter NhaC-like C-terminal" evidence="10">
    <location>
        <begin position="248"/>
        <end position="432"/>
    </location>
</feature>
<protein>
    <submittedName>
        <fullName evidence="11">Malate-2H(+)/Na(+)-lactate antiporter</fullName>
    </submittedName>
</protein>
<proteinExistence type="inferred from homology"/>
<feature type="transmembrane region" description="Helical" evidence="9">
    <location>
        <begin position="42"/>
        <end position="61"/>
    </location>
</feature>
<evidence type="ECO:0000256" key="4">
    <source>
        <dbReference type="ARBA" id="ARBA00022475"/>
    </source>
</evidence>
<comment type="similarity">
    <text evidence="8">Belongs to the NhaC Na(+)/H(+) (TC 2.A.35) antiporter family.</text>
</comment>
<keyword evidence="7 9" id="KW-0472">Membrane</keyword>
<keyword evidence="4" id="KW-1003">Cell membrane</keyword>
<reference evidence="11 12" key="1">
    <citation type="journal article" date="2019" name="Anaerobe">
        <title>Detection of Robinsoniella peoriensis in multiple bone samples of a trauma patient.</title>
        <authorList>
            <person name="Schrottner P."/>
            <person name="Hartwich K."/>
            <person name="Bunk B."/>
            <person name="Schober I."/>
            <person name="Helbig S."/>
            <person name="Rudolph W.W."/>
            <person name="Gunzer F."/>
        </authorList>
    </citation>
    <scope>NUCLEOTIDE SEQUENCE [LARGE SCALE GENOMIC DNA]</scope>
    <source>
        <strain evidence="11 12">DSM 106044</strain>
    </source>
</reference>
<dbReference type="PANTHER" id="PTHR33451:SF5">
    <property type="entry name" value="NA+_H+ ANTIPORTER"/>
    <property type="match status" value="1"/>
</dbReference>
<feature type="transmembrane region" description="Helical" evidence="9">
    <location>
        <begin position="120"/>
        <end position="146"/>
    </location>
</feature>
<evidence type="ECO:0000256" key="5">
    <source>
        <dbReference type="ARBA" id="ARBA00022692"/>
    </source>
</evidence>
<organism evidence="11 12">
    <name type="scientific">Robinsoniella peoriensis</name>
    <dbReference type="NCBI Taxonomy" id="180332"/>
    <lineage>
        <taxon>Bacteria</taxon>
        <taxon>Bacillati</taxon>
        <taxon>Bacillota</taxon>
        <taxon>Clostridia</taxon>
        <taxon>Lachnospirales</taxon>
        <taxon>Lachnospiraceae</taxon>
        <taxon>Robinsoniella</taxon>
    </lineage>
</organism>
<keyword evidence="5 9" id="KW-0812">Transmembrane</keyword>
<evidence type="ECO:0000259" key="10">
    <source>
        <dbReference type="Pfam" id="PF03553"/>
    </source>
</evidence>
<dbReference type="AlphaFoldDB" id="A0A4V6HRY6"/>
<evidence type="ECO:0000256" key="3">
    <source>
        <dbReference type="ARBA" id="ARBA00022449"/>
    </source>
</evidence>
<evidence type="ECO:0000313" key="12">
    <source>
        <dbReference type="Proteomes" id="UP000306509"/>
    </source>
</evidence>
<dbReference type="PANTHER" id="PTHR33451">
    <property type="entry name" value="MALATE-2H(+)/NA(+)-LACTATE ANTIPORTER"/>
    <property type="match status" value="1"/>
</dbReference>
<evidence type="ECO:0000256" key="2">
    <source>
        <dbReference type="ARBA" id="ARBA00022448"/>
    </source>
</evidence>
<feature type="transmembrane region" description="Helical" evidence="9">
    <location>
        <begin position="336"/>
        <end position="359"/>
    </location>
</feature>